<dbReference type="Proteomes" id="UP000582659">
    <property type="component" value="Unassembled WGS sequence"/>
</dbReference>
<evidence type="ECO:0000313" key="2">
    <source>
        <dbReference type="EMBL" id="CAD5225112.1"/>
    </source>
</evidence>
<evidence type="ECO:0000313" key="5">
    <source>
        <dbReference type="WBParaSite" id="BXY_0437800.1"/>
    </source>
</evidence>
<dbReference type="EMBL" id="CAJFDI010000004">
    <property type="protein sequence ID" value="CAD5225112.1"/>
    <property type="molecule type" value="Genomic_DNA"/>
</dbReference>
<feature type="compositionally biased region" description="Basic and acidic residues" evidence="1">
    <location>
        <begin position="50"/>
        <end position="60"/>
    </location>
</feature>
<protein>
    <submittedName>
        <fullName evidence="2">(pine wood nematode) hypothetical protein</fullName>
    </submittedName>
</protein>
<feature type="compositionally biased region" description="Polar residues" evidence="1">
    <location>
        <begin position="1"/>
        <end position="13"/>
    </location>
</feature>
<dbReference type="Proteomes" id="UP000659654">
    <property type="component" value="Unassembled WGS sequence"/>
</dbReference>
<name>A0A1I7RUG8_BURXY</name>
<gene>
    <name evidence="2" type="ORF">BXYJ_LOCUS8381</name>
</gene>
<sequence length="185" mass="21341">MNSWRWNKPNGKSRTSRKNEAQAQEAEQQHQQEQRDINGPPAPAKKSRRKEQDDVPRASRSEVSARIVRRNVQQRRETPERPSRPKGNFRGQQKPYIVTHLGGFSVVRSTVLIHNADLDPQSYQVEGLPVVRATAIRVTILYTPSFVQSMLINSKREEIGAVREIAGKRKRWKLISGYLCTVQFW</sequence>
<feature type="region of interest" description="Disordered" evidence="1">
    <location>
        <begin position="1"/>
        <end position="94"/>
    </location>
</feature>
<keyword evidence="4" id="KW-1185">Reference proteome</keyword>
<dbReference type="EMBL" id="CAJFCV020000004">
    <property type="protein sequence ID" value="CAG9114118.1"/>
    <property type="molecule type" value="Genomic_DNA"/>
</dbReference>
<accession>A0A1I7RUG8</accession>
<proteinExistence type="predicted"/>
<evidence type="ECO:0000313" key="3">
    <source>
        <dbReference type="Proteomes" id="UP000095284"/>
    </source>
</evidence>
<dbReference type="Proteomes" id="UP000095284">
    <property type="component" value="Unplaced"/>
</dbReference>
<evidence type="ECO:0000313" key="4">
    <source>
        <dbReference type="Proteomes" id="UP000659654"/>
    </source>
</evidence>
<organism evidence="3 5">
    <name type="scientific">Bursaphelenchus xylophilus</name>
    <name type="common">Pinewood nematode worm</name>
    <name type="synonym">Aphelenchoides xylophilus</name>
    <dbReference type="NCBI Taxonomy" id="6326"/>
    <lineage>
        <taxon>Eukaryota</taxon>
        <taxon>Metazoa</taxon>
        <taxon>Ecdysozoa</taxon>
        <taxon>Nematoda</taxon>
        <taxon>Chromadorea</taxon>
        <taxon>Rhabditida</taxon>
        <taxon>Tylenchina</taxon>
        <taxon>Tylenchomorpha</taxon>
        <taxon>Aphelenchoidea</taxon>
        <taxon>Aphelenchoididae</taxon>
        <taxon>Bursaphelenchus</taxon>
    </lineage>
</organism>
<dbReference type="AlphaFoldDB" id="A0A1I7RUG8"/>
<evidence type="ECO:0000256" key="1">
    <source>
        <dbReference type="SAM" id="MobiDB-lite"/>
    </source>
</evidence>
<reference evidence="5" key="1">
    <citation type="submission" date="2016-11" db="UniProtKB">
        <authorList>
            <consortium name="WormBaseParasite"/>
        </authorList>
    </citation>
    <scope>IDENTIFICATION</scope>
</reference>
<feature type="compositionally biased region" description="Basic and acidic residues" evidence="1">
    <location>
        <begin position="27"/>
        <end position="36"/>
    </location>
</feature>
<dbReference type="WBParaSite" id="BXY_0437800.1">
    <property type="protein sequence ID" value="BXY_0437800.1"/>
    <property type="gene ID" value="BXY_0437800"/>
</dbReference>
<feature type="compositionally biased region" description="Basic and acidic residues" evidence="1">
    <location>
        <begin position="74"/>
        <end position="83"/>
    </location>
</feature>
<reference evidence="2" key="2">
    <citation type="submission" date="2020-09" db="EMBL/GenBank/DDBJ databases">
        <authorList>
            <person name="Kikuchi T."/>
        </authorList>
    </citation>
    <scope>NUCLEOTIDE SEQUENCE</scope>
    <source>
        <strain evidence="2">Ka4C1</strain>
    </source>
</reference>